<dbReference type="InterPro" id="IPR013083">
    <property type="entry name" value="Znf_RING/FYVE/PHD"/>
</dbReference>
<dbReference type="GO" id="GO:0005737">
    <property type="term" value="C:cytoplasm"/>
    <property type="evidence" value="ECO:0007669"/>
    <property type="project" value="TreeGrafter"/>
</dbReference>
<keyword evidence="4 6" id="KW-0863">Zinc-finger</keyword>
<dbReference type="Gene3D" id="3.30.40.10">
    <property type="entry name" value="Zinc/RING finger domain, C3HC4 (zinc finger)"/>
    <property type="match status" value="1"/>
</dbReference>
<keyword evidence="3" id="KW-0479">Metal-binding</keyword>
<comment type="catalytic activity">
    <reaction evidence="1">
        <text>S-ubiquitinyl-[E2 ubiquitin-conjugating enzyme]-L-cysteine + [acceptor protein]-L-lysine = [E2 ubiquitin-conjugating enzyme]-L-cysteine + N(6)-ubiquitinyl-[acceptor protein]-L-lysine.</text>
        <dbReference type="EC" id="2.3.2.27"/>
    </reaction>
</comment>
<feature type="coiled-coil region" evidence="7">
    <location>
        <begin position="162"/>
        <end position="213"/>
    </location>
</feature>
<comment type="caution">
    <text evidence="9">The sequence shown here is derived from an EMBL/GenBank/DDBJ whole genome shotgun (WGS) entry which is preliminary data.</text>
</comment>
<evidence type="ECO:0000256" key="1">
    <source>
        <dbReference type="ARBA" id="ARBA00000900"/>
    </source>
</evidence>
<dbReference type="InterPro" id="IPR001841">
    <property type="entry name" value="Znf_RING"/>
</dbReference>
<reference evidence="9 10" key="1">
    <citation type="journal article" date="2023" name="G3 (Bethesda)">
        <title>A chromosome-length genome assembly and annotation of blackberry (Rubus argutus, cv. 'Hillquist').</title>
        <authorList>
            <person name="Bruna T."/>
            <person name="Aryal R."/>
            <person name="Dudchenko O."/>
            <person name="Sargent D.J."/>
            <person name="Mead D."/>
            <person name="Buti M."/>
            <person name="Cavallini A."/>
            <person name="Hytonen T."/>
            <person name="Andres J."/>
            <person name="Pham M."/>
            <person name="Weisz D."/>
            <person name="Mascagni F."/>
            <person name="Usai G."/>
            <person name="Natali L."/>
            <person name="Bassil N."/>
            <person name="Fernandez G.E."/>
            <person name="Lomsadze A."/>
            <person name="Armour M."/>
            <person name="Olukolu B."/>
            <person name="Poorten T."/>
            <person name="Britton C."/>
            <person name="Davik J."/>
            <person name="Ashrafi H."/>
            <person name="Aiden E.L."/>
            <person name="Borodovsky M."/>
            <person name="Worthington M."/>
        </authorList>
    </citation>
    <scope>NUCLEOTIDE SEQUENCE [LARGE SCALE GENOMIC DNA]</scope>
    <source>
        <strain evidence="9">PI 553951</strain>
    </source>
</reference>
<keyword evidence="7" id="KW-0175">Coiled coil</keyword>
<dbReference type="GO" id="GO:0008270">
    <property type="term" value="F:zinc ion binding"/>
    <property type="evidence" value="ECO:0007669"/>
    <property type="project" value="UniProtKB-KW"/>
</dbReference>
<keyword evidence="10" id="KW-1185">Reference proteome</keyword>
<dbReference type="AlphaFoldDB" id="A0AAW1WVD8"/>
<proteinExistence type="predicted"/>
<evidence type="ECO:0000256" key="3">
    <source>
        <dbReference type="ARBA" id="ARBA00022723"/>
    </source>
</evidence>
<evidence type="ECO:0000256" key="7">
    <source>
        <dbReference type="SAM" id="Coils"/>
    </source>
</evidence>
<dbReference type="PANTHER" id="PTHR15710">
    <property type="entry name" value="E3 UBIQUITIN-PROTEIN LIGASE PRAJA"/>
    <property type="match status" value="1"/>
</dbReference>
<evidence type="ECO:0000256" key="5">
    <source>
        <dbReference type="ARBA" id="ARBA00022833"/>
    </source>
</evidence>
<dbReference type="GO" id="GO:0016567">
    <property type="term" value="P:protein ubiquitination"/>
    <property type="evidence" value="ECO:0007669"/>
    <property type="project" value="TreeGrafter"/>
</dbReference>
<name>A0AAW1WVD8_RUBAR</name>
<sequence length="321" mass="37179">MPTYSVNVMAISRNLPDDQSLSTPLVSIVWNVIRSYKSENPDDKIPISDEISSHPYHDEFTSFASTNNDYRSPQSRDIISGMISRINFPFELDRLVWNHRFNTIKQLTGVDDMISQILEVINCMVVSGRKKVGLLVTVDKQYTLPHEEYEAKVRARKERDLIDDFMNLNDTLRREMDRVQDQQEALRIRRAYNEQLRRIEDEMRANNISLERTMGNARLLELEAIQESFDQAVTRPRPASRASVEALEKFVLGDGDACLSSICVICMEEMSTGCEVTRMPCSISHMFHGDCIIEWLNRWGHTCPLCKFKLPKEKRNVRKNN</sequence>
<dbReference type="EMBL" id="JBEDUW010000005">
    <property type="protein sequence ID" value="KAK9928567.1"/>
    <property type="molecule type" value="Genomic_DNA"/>
</dbReference>
<dbReference type="Pfam" id="PF13639">
    <property type="entry name" value="zf-RING_2"/>
    <property type="match status" value="1"/>
</dbReference>
<protein>
    <recommendedName>
        <fullName evidence="2">RING-type E3 ubiquitin transferase</fullName>
        <ecNumber evidence="2">2.3.2.27</ecNumber>
    </recommendedName>
</protein>
<dbReference type="SUPFAM" id="SSF57850">
    <property type="entry name" value="RING/U-box"/>
    <property type="match status" value="1"/>
</dbReference>
<gene>
    <name evidence="9" type="ORF">M0R45_025697</name>
</gene>
<keyword evidence="5" id="KW-0862">Zinc</keyword>
<dbReference type="PANTHER" id="PTHR15710:SF194">
    <property type="entry name" value="RING_U-BOX SUPERFAMILY PROTEIN"/>
    <property type="match status" value="1"/>
</dbReference>
<dbReference type="PROSITE" id="PS50089">
    <property type="entry name" value="ZF_RING_2"/>
    <property type="match status" value="1"/>
</dbReference>
<evidence type="ECO:0000313" key="9">
    <source>
        <dbReference type="EMBL" id="KAK9928567.1"/>
    </source>
</evidence>
<evidence type="ECO:0000259" key="8">
    <source>
        <dbReference type="PROSITE" id="PS50089"/>
    </source>
</evidence>
<accession>A0AAW1WVD8</accession>
<dbReference type="Proteomes" id="UP001457282">
    <property type="component" value="Unassembled WGS sequence"/>
</dbReference>
<dbReference type="GO" id="GO:0061630">
    <property type="term" value="F:ubiquitin protein ligase activity"/>
    <property type="evidence" value="ECO:0007669"/>
    <property type="project" value="UniProtKB-EC"/>
</dbReference>
<evidence type="ECO:0000256" key="2">
    <source>
        <dbReference type="ARBA" id="ARBA00012483"/>
    </source>
</evidence>
<dbReference type="EC" id="2.3.2.27" evidence="2"/>
<evidence type="ECO:0000256" key="4">
    <source>
        <dbReference type="ARBA" id="ARBA00022771"/>
    </source>
</evidence>
<evidence type="ECO:0000313" key="10">
    <source>
        <dbReference type="Proteomes" id="UP001457282"/>
    </source>
</evidence>
<dbReference type="CDD" id="cd16448">
    <property type="entry name" value="RING-H2"/>
    <property type="match status" value="1"/>
</dbReference>
<feature type="domain" description="RING-type" evidence="8">
    <location>
        <begin position="263"/>
        <end position="307"/>
    </location>
</feature>
<evidence type="ECO:0000256" key="6">
    <source>
        <dbReference type="PROSITE-ProRule" id="PRU00175"/>
    </source>
</evidence>
<organism evidence="9 10">
    <name type="scientific">Rubus argutus</name>
    <name type="common">Southern blackberry</name>
    <dbReference type="NCBI Taxonomy" id="59490"/>
    <lineage>
        <taxon>Eukaryota</taxon>
        <taxon>Viridiplantae</taxon>
        <taxon>Streptophyta</taxon>
        <taxon>Embryophyta</taxon>
        <taxon>Tracheophyta</taxon>
        <taxon>Spermatophyta</taxon>
        <taxon>Magnoliopsida</taxon>
        <taxon>eudicotyledons</taxon>
        <taxon>Gunneridae</taxon>
        <taxon>Pentapetalae</taxon>
        <taxon>rosids</taxon>
        <taxon>fabids</taxon>
        <taxon>Rosales</taxon>
        <taxon>Rosaceae</taxon>
        <taxon>Rosoideae</taxon>
        <taxon>Rosoideae incertae sedis</taxon>
        <taxon>Rubus</taxon>
    </lineage>
</organism>